<name>A0AA36N796_9DINO</name>
<dbReference type="EMBL" id="CAUJNA010003079">
    <property type="protein sequence ID" value="CAJ1395194.1"/>
    <property type="molecule type" value="Genomic_DNA"/>
</dbReference>
<sequence length="384" mass="42578">MFGQMPCSPVGQRSVAHLIDAQLGDASFLARLVQHGPTKSYLAEALKHLASQDADFARLVLAHAPSRAKPRAKTPPAPRKRRAPAKPTLAPRALLADFEDACPAPKAARVEADLAELPLASLSPQVASYLPLPAKLRLSNASRGSQRLMSLAGAWEPLVLDSNATRQLLTRLRQADPHGVLAPQHYPPPARPCWTELKDVTVELMEPDRLPREFSRASSMVSLVMDPIEELCRRLAAGCFAGARCLNISNIEVSRMDARFLELRLGAFKDFPRLILEQDGLDVSRYRLHACHRVHALPSKAEGEALAAQRFPRQQGMEYLLSPPEMVTESEALFLQEHRAMTKTGRSFRNPQHLWYVIPDQDVRQQYDVLRQKLATQASAALPS</sequence>
<proteinExistence type="predicted"/>
<feature type="compositionally biased region" description="Basic residues" evidence="1">
    <location>
        <begin position="66"/>
        <end position="84"/>
    </location>
</feature>
<reference evidence="2" key="1">
    <citation type="submission" date="2023-08" db="EMBL/GenBank/DDBJ databases">
        <authorList>
            <person name="Chen Y."/>
            <person name="Shah S."/>
            <person name="Dougan E. K."/>
            <person name="Thang M."/>
            <person name="Chan C."/>
        </authorList>
    </citation>
    <scope>NUCLEOTIDE SEQUENCE</scope>
</reference>
<evidence type="ECO:0000256" key="1">
    <source>
        <dbReference type="SAM" id="MobiDB-lite"/>
    </source>
</evidence>
<keyword evidence="3" id="KW-1185">Reference proteome</keyword>
<dbReference type="Proteomes" id="UP001178507">
    <property type="component" value="Unassembled WGS sequence"/>
</dbReference>
<protein>
    <submittedName>
        <fullName evidence="2">Uncharacterized protein</fullName>
    </submittedName>
</protein>
<evidence type="ECO:0000313" key="3">
    <source>
        <dbReference type="Proteomes" id="UP001178507"/>
    </source>
</evidence>
<organism evidence="2 3">
    <name type="scientific">Effrenium voratum</name>
    <dbReference type="NCBI Taxonomy" id="2562239"/>
    <lineage>
        <taxon>Eukaryota</taxon>
        <taxon>Sar</taxon>
        <taxon>Alveolata</taxon>
        <taxon>Dinophyceae</taxon>
        <taxon>Suessiales</taxon>
        <taxon>Symbiodiniaceae</taxon>
        <taxon>Effrenium</taxon>
    </lineage>
</organism>
<feature type="region of interest" description="Disordered" evidence="1">
    <location>
        <begin position="65"/>
        <end position="89"/>
    </location>
</feature>
<dbReference type="AlphaFoldDB" id="A0AA36N796"/>
<comment type="caution">
    <text evidence="2">The sequence shown here is derived from an EMBL/GenBank/DDBJ whole genome shotgun (WGS) entry which is preliminary data.</text>
</comment>
<gene>
    <name evidence="2" type="ORF">EVOR1521_LOCUS19663</name>
</gene>
<accession>A0AA36N796</accession>
<evidence type="ECO:0000313" key="2">
    <source>
        <dbReference type="EMBL" id="CAJ1395194.1"/>
    </source>
</evidence>